<organism evidence="1">
    <name type="scientific">Anguilla anguilla</name>
    <name type="common">European freshwater eel</name>
    <name type="synonym">Muraena anguilla</name>
    <dbReference type="NCBI Taxonomy" id="7936"/>
    <lineage>
        <taxon>Eukaryota</taxon>
        <taxon>Metazoa</taxon>
        <taxon>Chordata</taxon>
        <taxon>Craniata</taxon>
        <taxon>Vertebrata</taxon>
        <taxon>Euteleostomi</taxon>
        <taxon>Actinopterygii</taxon>
        <taxon>Neopterygii</taxon>
        <taxon>Teleostei</taxon>
        <taxon>Anguilliformes</taxon>
        <taxon>Anguillidae</taxon>
        <taxon>Anguilla</taxon>
    </lineage>
</organism>
<evidence type="ECO:0000313" key="1">
    <source>
        <dbReference type="EMBL" id="JAH98221.1"/>
    </source>
</evidence>
<dbReference type="AlphaFoldDB" id="A0A0E9X6X9"/>
<dbReference type="EMBL" id="GBXM01010356">
    <property type="protein sequence ID" value="JAH98221.1"/>
    <property type="molecule type" value="Transcribed_RNA"/>
</dbReference>
<name>A0A0E9X6X9_ANGAN</name>
<sequence length="84" mass="9790">MIAIQMNDFRVLLTVHIKFRACSHPSFPLPFHNITRRHLDTTPILQNFEPLYTAPTCQHTKATNCFLVFIRPLRLIAFLKNKGL</sequence>
<accession>A0A0E9X6X9</accession>
<protein>
    <submittedName>
        <fullName evidence="1">Uncharacterized protein</fullName>
    </submittedName>
</protein>
<reference evidence="1" key="1">
    <citation type="submission" date="2014-11" db="EMBL/GenBank/DDBJ databases">
        <authorList>
            <person name="Amaro Gonzalez C."/>
        </authorList>
    </citation>
    <scope>NUCLEOTIDE SEQUENCE</scope>
</reference>
<proteinExistence type="predicted"/>
<reference evidence="1" key="2">
    <citation type="journal article" date="2015" name="Fish Shellfish Immunol.">
        <title>Early steps in the European eel (Anguilla anguilla)-Vibrio vulnificus interaction in the gills: Role of the RtxA13 toxin.</title>
        <authorList>
            <person name="Callol A."/>
            <person name="Pajuelo D."/>
            <person name="Ebbesson L."/>
            <person name="Teles M."/>
            <person name="MacKenzie S."/>
            <person name="Amaro C."/>
        </authorList>
    </citation>
    <scope>NUCLEOTIDE SEQUENCE</scope>
</reference>